<dbReference type="Gene3D" id="2.60.120.200">
    <property type="match status" value="1"/>
</dbReference>
<dbReference type="Proteomes" id="UP000199139">
    <property type="component" value="Unassembled WGS sequence"/>
</dbReference>
<dbReference type="Pfam" id="PF16369">
    <property type="entry name" value="GH43_C"/>
    <property type="match status" value="1"/>
</dbReference>
<keyword evidence="14" id="KW-1185">Reference proteome</keyword>
<dbReference type="Pfam" id="PF13385">
    <property type="entry name" value="Laminin_G_3"/>
    <property type="match status" value="1"/>
</dbReference>
<feature type="site" description="Important for catalytic activity, responsible for pKa modulation of the active site Glu and correct orientation of both the proton donor and substrate" evidence="8">
    <location>
        <position position="248"/>
    </location>
</feature>
<evidence type="ECO:0000259" key="10">
    <source>
        <dbReference type="SMART" id="SM00560"/>
    </source>
</evidence>
<dbReference type="Proteomes" id="UP000321773">
    <property type="component" value="Unassembled WGS sequence"/>
</dbReference>
<keyword evidence="9" id="KW-0472">Membrane</keyword>
<evidence type="ECO:0000256" key="8">
    <source>
        <dbReference type="PIRSR" id="PIRSR606710-2"/>
    </source>
</evidence>
<dbReference type="GO" id="GO:0004553">
    <property type="term" value="F:hydrolase activity, hydrolyzing O-glycosyl compounds"/>
    <property type="evidence" value="ECO:0007669"/>
    <property type="project" value="InterPro"/>
</dbReference>
<evidence type="ECO:0000313" key="11">
    <source>
        <dbReference type="EMBL" id="GEM05319.1"/>
    </source>
</evidence>
<dbReference type="OrthoDB" id="9801455at2"/>
<feature type="active site" description="Proton donor" evidence="7">
    <location>
        <position position="314"/>
    </location>
</feature>
<dbReference type="CDD" id="cd18832">
    <property type="entry name" value="GH43_GsAbnA-like"/>
    <property type="match status" value="1"/>
</dbReference>
<comment type="similarity">
    <text evidence="2">Belongs to the glycosyl hydrolase 43 family.</text>
</comment>
<dbReference type="Pfam" id="PF20578">
    <property type="entry name" value="aBig_2"/>
    <property type="match status" value="1"/>
</dbReference>
<keyword evidence="3" id="KW-0732">Signal</keyword>
<dbReference type="InterPro" id="IPR050727">
    <property type="entry name" value="GH43_arabinanases"/>
</dbReference>
<dbReference type="PANTHER" id="PTHR43301">
    <property type="entry name" value="ARABINAN ENDO-1,5-ALPHA-L-ARABINOSIDASE"/>
    <property type="match status" value="1"/>
</dbReference>
<dbReference type="EMBL" id="FPAI01000001">
    <property type="protein sequence ID" value="SFS37913.1"/>
    <property type="molecule type" value="Genomic_DNA"/>
</dbReference>
<dbReference type="EMBL" id="BJWJ01000029">
    <property type="protein sequence ID" value="GEM05319.1"/>
    <property type="molecule type" value="Genomic_DNA"/>
</dbReference>
<dbReference type="InterPro" id="IPR006710">
    <property type="entry name" value="Glyco_hydro_43"/>
</dbReference>
<dbReference type="PANTHER" id="PTHR43301:SF3">
    <property type="entry name" value="ARABINAN ENDO-1,5-ALPHA-L-ARABINOSIDASE A-RELATED"/>
    <property type="match status" value="1"/>
</dbReference>
<keyword evidence="5" id="KW-1015">Disulfide bond</keyword>
<dbReference type="Pfam" id="PF04616">
    <property type="entry name" value="Glyco_hydro_43"/>
    <property type="match status" value="1"/>
</dbReference>
<feature type="active site" description="Proton acceptor" evidence="7">
    <location>
        <position position="65"/>
    </location>
</feature>
<evidence type="ECO:0000313" key="14">
    <source>
        <dbReference type="Proteomes" id="UP000321773"/>
    </source>
</evidence>
<dbReference type="SUPFAM" id="SSF49899">
    <property type="entry name" value="Concanavalin A-like lectins/glucanases"/>
    <property type="match status" value="1"/>
</dbReference>
<dbReference type="InterPro" id="IPR023296">
    <property type="entry name" value="Glyco_hydro_beta-prop_sf"/>
</dbReference>
<evidence type="ECO:0000313" key="13">
    <source>
        <dbReference type="Proteomes" id="UP000199139"/>
    </source>
</evidence>
<keyword evidence="4" id="KW-0378">Hydrolase</keyword>
<evidence type="ECO:0000256" key="5">
    <source>
        <dbReference type="ARBA" id="ARBA00023157"/>
    </source>
</evidence>
<evidence type="ECO:0000256" key="9">
    <source>
        <dbReference type="SAM" id="Phobius"/>
    </source>
</evidence>
<feature type="domain" description="LamG-like jellyroll fold" evidence="10">
    <location>
        <begin position="715"/>
        <end position="844"/>
    </location>
</feature>
<evidence type="ECO:0000256" key="4">
    <source>
        <dbReference type="ARBA" id="ARBA00022801"/>
    </source>
</evidence>
<evidence type="ECO:0000256" key="3">
    <source>
        <dbReference type="ARBA" id="ARBA00022729"/>
    </source>
</evidence>
<evidence type="ECO:0000256" key="7">
    <source>
        <dbReference type="PIRSR" id="PIRSR606710-1"/>
    </source>
</evidence>
<evidence type="ECO:0000256" key="2">
    <source>
        <dbReference type="ARBA" id="ARBA00009865"/>
    </source>
</evidence>
<dbReference type="InterPro" id="IPR032291">
    <property type="entry name" value="Abn2_C"/>
</dbReference>
<dbReference type="RefSeq" id="WP_089852782.1">
    <property type="nucleotide sequence ID" value="NZ_BJWJ01000029.1"/>
</dbReference>
<name>A0A1I6PCM1_9BACI</name>
<keyword evidence="9" id="KW-1133">Transmembrane helix</keyword>
<keyword evidence="9" id="KW-0812">Transmembrane</keyword>
<protein>
    <submittedName>
        <fullName evidence="12">Arabinan endo-1,5-alpha-L-arabinosidase</fullName>
    </submittedName>
</protein>
<feature type="transmembrane region" description="Helical" evidence="9">
    <location>
        <begin position="7"/>
        <end position="25"/>
    </location>
</feature>
<accession>A0A1I6PCM1</accession>
<gene>
    <name evidence="11" type="ORF">HMI01_23070</name>
    <name evidence="12" type="ORF">SAMN05421668_101341</name>
</gene>
<dbReference type="InterPro" id="IPR006558">
    <property type="entry name" value="LamG-like"/>
</dbReference>
<organism evidence="12 13">
    <name type="scientific">Halolactibacillus miurensis</name>
    <dbReference type="NCBI Taxonomy" id="306541"/>
    <lineage>
        <taxon>Bacteria</taxon>
        <taxon>Bacillati</taxon>
        <taxon>Bacillota</taxon>
        <taxon>Bacilli</taxon>
        <taxon>Bacillales</taxon>
        <taxon>Bacillaceae</taxon>
        <taxon>Halolactibacillus</taxon>
    </lineage>
</organism>
<dbReference type="GO" id="GO:0005975">
    <property type="term" value="P:carbohydrate metabolic process"/>
    <property type="evidence" value="ECO:0007669"/>
    <property type="project" value="InterPro"/>
</dbReference>
<dbReference type="SUPFAM" id="SSF75005">
    <property type="entry name" value="Arabinanase/levansucrase/invertase"/>
    <property type="match status" value="1"/>
</dbReference>
<dbReference type="InterPro" id="IPR046780">
    <property type="entry name" value="aBig_2"/>
</dbReference>
<dbReference type="AlphaFoldDB" id="A0A1I6PCM1"/>
<dbReference type="Gene3D" id="2.115.10.20">
    <property type="entry name" value="Glycosyl hydrolase domain, family 43"/>
    <property type="match status" value="1"/>
</dbReference>
<reference evidence="12 13" key="1">
    <citation type="submission" date="2016-10" db="EMBL/GenBank/DDBJ databases">
        <authorList>
            <person name="de Groot N.N."/>
        </authorList>
    </citation>
    <scope>NUCLEOTIDE SEQUENCE [LARGE SCALE GENOMIC DNA]</scope>
    <source>
        <strain evidence="12 13">DSM 17074</strain>
    </source>
</reference>
<dbReference type="InterPro" id="IPR013320">
    <property type="entry name" value="ConA-like_dom_sf"/>
</dbReference>
<proteinExistence type="inferred from homology"/>
<evidence type="ECO:0000256" key="1">
    <source>
        <dbReference type="ARBA" id="ARBA00004834"/>
    </source>
</evidence>
<evidence type="ECO:0000313" key="12">
    <source>
        <dbReference type="EMBL" id="SFS37913.1"/>
    </source>
</evidence>
<evidence type="ECO:0000256" key="6">
    <source>
        <dbReference type="ARBA" id="ARBA00023295"/>
    </source>
</evidence>
<dbReference type="Gene3D" id="2.40.128.10">
    <property type="match status" value="1"/>
</dbReference>
<comment type="pathway">
    <text evidence="1">Glycan metabolism; L-arabinan degradation.</text>
</comment>
<dbReference type="STRING" id="306541.SAMN05421668_101341"/>
<reference evidence="11 14" key="2">
    <citation type="submission" date="2019-07" db="EMBL/GenBank/DDBJ databases">
        <title>Whole genome shotgun sequence of Halolactibacillus miurensis NBRC 100873.</title>
        <authorList>
            <person name="Hosoyama A."/>
            <person name="Uohara A."/>
            <person name="Ohji S."/>
            <person name="Ichikawa N."/>
        </authorList>
    </citation>
    <scope>NUCLEOTIDE SEQUENCE [LARGE SCALE GENOMIC DNA]</scope>
    <source>
        <strain evidence="11 14">NBRC 100873</strain>
    </source>
</reference>
<keyword evidence="6" id="KW-0326">Glycosidase</keyword>
<sequence length="851" mass="94343">MSKKGWLGIVVALVVITTVIIYQSVNQDQGTEEVNSGVDEEGISDAPLFTSTLTEPTYQDVSVHDPSIIKVDDQYYVFGTHIEAAKSQDLLSWERFTNGYTTPDNVLYGDLSENLKESFRWAGEDDADSSGGFAVWAPDIFWNEHYLNEDGTKGAYMMHYSASSTYIRSAIGFAVSKDIEGPYEYVDTLVYSGFTAAESYDDKSEVNKQWENTHIDELIEEGKVSEVNDAWFNADGSFNNRHYPNAIDANLFYDTEGKLYMVYGSWSGGIYLLELDKETGEVIYPKEDSLTEDGRMIDRYFGTNISGGHFESGEGPYVEYNEATGYYYLHVTYGWLGADGGYHMRQFRSENPTGPYVDAAGAPAVLPPNQANTQYGNKLMGNFLFLRDNHEPGFGMGQGYVSPGHNSVYTDPDTNQQFLVFHTRFPNQGESFQVRIHQMFMNRQGWSVVAPKRYANETLSEDITTDDITGTYKYINHGKDGSSDIKESVKIVLHDDGTISGAIDGTWEQDGYYASIAINDITYEGVFVEVWDELNKQGVLSFTALSDQGVSIWGVQTVEETRTSEEIAEDVLNALTVPEEVTTDLTLKTTDVGDTTITWTSSNETTLTSDGKVTRKDREDIQVELTAAVTTGDVTKDKTFHVTVLGEREAALVSHYSFDGKLSDDTGHMADLTPTGERIDAPGDGVTFEAGISGEAVLLDGTNGLRFSDGLIDLSSYTVSLFVKPLSLTQHTTLFFGAKSPDEWLSVVPYGHTEQTMVWSGSTSWFDGSASERIEENAWSHLVVVVDNGRLQFYINDEQVFSGEGLPHYFDASSYFALGVNHWDTPFNGLIDEVKIFAGALSEAEVQALSE</sequence>
<dbReference type="SMART" id="SM00560">
    <property type="entry name" value="LamGL"/>
    <property type="match status" value="1"/>
</dbReference>